<gene>
    <name evidence="2" type="ORF">XD92_0637</name>
</gene>
<dbReference type="EMBL" id="LGGN01000095">
    <property type="protein sequence ID" value="KUK77939.1"/>
    <property type="molecule type" value="Genomic_DNA"/>
</dbReference>
<dbReference type="Gene3D" id="2.60.40.3080">
    <property type="match status" value="1"/>
</dbReference>
<organism evidence="2 3">
    <name type="scientific">Proteiniphilum acetatigenes</name>
    <dbReference type="NCBI Taxonomy" id="294710"/>
    <lineage>
        <taxon>Bacteria</taxon>
        <taxon>Pseudomonadati</taxon>
        <taxon>Bacteroidota</taxon>
        <taxon>Bacteroidia</taxon>
        <taxon>Bacteroidales</taxon>
        <taxon>Dysgonomonadaceae</taxon>
        <taxon>Proteiniphilum</taxon>
    </lineage>
</organism>
<protein>
    <recommendedName>
        <fullName evidence="4">DUF3244 domain-containing protein</fullName>
    </recommendedName>
</protein>
<sequence>MNKQRMIILALFAIILSFTISGEENTNETNDSEILLRGELESGGFRSGGDAITAEVQGNVIMALFHKDVGNLLITLTNNTGGQVYETVVNTSVLQQALIPLSGLPAGVYTITFSNSLGAMSGDFEI</sequence>
<comment type="caution">
    <text evidence="2">The sequence shown here is derived from an EMBL/GenBank/DDBJ whole genome shotgun (WGS) entry which is preliminary data.</text>
</comment>
<feature type="signal peptide" evidence="1">
    <location>
        <begin position="1"/>
        <end position="22"/>
    </location>
</feature>
<dbReference type="InterPro" id="IPR021638">
    <property type="entry name" value="DUF3244"/>
</dbReference>
<evidence type="ECO:0000313" key="2">
    <source>
        <dbReference type="EMBL" id="KUK77939.1"/>
    </source>
</evidence>
<evidence type="ECO:0000256" key="1">
    <source>
        <dbReference type="SAM" id="SignalP"/>
    </source>
</evidence>
<dbReference type="AlphaFoldDB" id="A0A101HJK1"/>
<reference evidence="3" key="1">
    <citation type="journal article" date="2015" name="MBio">
        <title>Genome-Resolved Metagenomic Analysis Reveals Roles for Candidate Phyla and Other Microbial Community Members in Biogeochemical Transformations in Oil Reservoirs.</title>
        <authorList>
            <person name="Hu P."/>
            <person name="Tom L."/>
            <person name="Singh A."/>
            <person name="Thomas B.C."/>
            <person name="Baker B.J."/>
            <person name="Piceno Y.M."/>
            <person name="Andersen G.L."/>
            <person name="Banfield J.F."/>
        </authorList>
    </citation>
    <scope>NUCLEOTIDE SEQUENCE [LARGE SCALE GENOMIC DNA]</scope>
</reference>
<keyword evidence="1" id="KW-0732">Signal</keyword>
<evidence type="ECO:0008006" key="4">
    <source>
        <dbReference type="Google" id="ProtNLM"/>
    </source>
</evidence>
<feature type="chain" id="PRO_5007096945" description="DUF3244 domain-containing protein" evidence="1">
    <location>
        <begin position="23"/>
        <end position="126"/>
    </location>
</feature>
<dbReference type="Proteomes" id="UP000053860">
    <property type="component" value="Unassembled WGS sequence"/>
</dbReference>
<evidence type="ECO:0000313" key="3">
    <source>
        <dbReference type="Proteomes" id="UP000053860"/>
    </source>
</evidence>
<accession>A0A101HJK1</accession>
<proteinExistence type="predicted"/>
<dbReference type="Pfam" id="PF11589">
    <property type="entry name" value="DUF3244"/>
    <property type="match status" value="1"/>
</dbReference>
<name>A0A101HJK1_9BACT</name>